<gene>
    <name evidence="3" type="ORF">LCGC14_0486100</name>
</gene>
<dbReference type="SFLD" id="SFLDG01135">
    <property type="entry name" value="C1.5.6:_HAD__Beta-PGM__Phospha"/>
    <property type="match status" value="1"/>
</dbReference>
<evidence type="ECO:0008006" key="4">
    <source>
        <dbReference type="Google" id="ProtNLM"/>
    </source>
</evidence>
<evidence type="ECO:0000256" key="2">
    <source>
        <dbReference type="ARBA" id="ARBA00022801"/>
    </source>
</evidence>
<dbReference type="PRINTS" id="PR00413">
    <property type="entry name" value="HADHALOGNASE"/>
</dbReference>
<reference evidence="3" key="1">
    <citation type="journal article" date="2015" name="Nature">
        <title>Complex archaea that bridge the gap between prokaryotes and eukaryotes.</title>
        <authorList>
            <person name="Spang A."/>
            <person name="Saw J.H."/>
            <person name="Jorgensen S.L."/>
            <person name="Zaremba-Niedzwiedzka K."/>
            <person name="Martijn J."/>
            <person name="Lind A.E."/>
            <person name="van Eijk R."/>
            <person name="Schleper C."/>
            <person name="Guy L."/>
            <person name="Ettema T.J."/>
        </authorList>
    </citation>
    <scope>NUCLEOTIDE SEQUENCE</scope>
</reference>
<dbReference type="Gene3D" id="3.40.50.1000">
    <property type="entry name" value="HAD superfamily/HAD-like"/>
    <property type="match status" value="1"/>
</dbReference>
<dbReference type="SFLD" id="SFLDG01129">
    <property type="entry name" value="C1.5:_HAD__Beta-PGM__Phosphata"/>
    <property type="match status" value="1"/>
</dbReference>
<dbReference type="SUPFAM" id="SSF56784">
    <property type="entry name" value="HAD-like"/>
    <property type="match status" value="1"/>
</dbReference>
<organism evidence="3">
    <name type="scientific">marine sediment metagenome</name>
    <dbReference type="NCBI Taxonomy" id="412755"/>
    <lineage>
        <taxon>unclassified sequences</taxon>
        <taxon>metagenomes</taxon>
        <taxon>ecological metagenomes</taxon>
    </lineage>
</organism>
<dbReference type="InterPro" id="IPR023214">
    <property type="entry name" value="HAD_sf"/>
</dbReference>
<dbReference type="SFLD" id="SFLDF00045">
    <property type="entry name" value="2-haloacid_dehalogenase"/>
    <property type="match status" value="1"/>
</dbReference>
<dbReference type="PANTHER" id="PTHR43316:SF3">
    <property type="entry name" value="HALOACID DEHALOGENASE, TYPE II (AFU_ORTHOLOGUE AFUA_2G07750)-RELATED"/>
    <property type="match status" value="1"/>
</dbReference>
<dbReference type="NCBIfam" id="TIGR01428">
    <property type="entry name" value="HAD_type_II"/>
    <property type="match status" value="1"/>
</dbReference>
<evidence type="ECO:0000313" key="3">
    <source>
        <dbReference type="EMBL" id="KKN64980.1"/>
    </source>
</evidence>
<comment type="similarity">
    <text evidence="1">Belongs to the HAD-like hydrolase superfamily. S-2-haloalkanoic acid dehalogenase family.</text>
</comment>
<dbReference type="InterPro" id="IPR051540">
    <property type="entry name" value="S-2-haloacid_dehalogenase"/>
</dbReference>
<dbReference type="Pfam" id="PF00702">
    <property type="entry name" value="Hydrolase"/>
    <property type="match status" value="1"/>
</dbReference>
<dbReference type="AlphaFoldDB" id="A0A0F9S7U3"/>
<sequence>MLLSLMNKYKRPRICAGAPGSVHSVSSLHAAVNPFGNSFSVFSVTARRDTLLLNNPKGKYMPITTCVFDAYGTLFDVTAAARQAASEPDFAALKSDWPQVAEYWRQKQLSYSWLRAVTRAHDDFWQVTQDGLDWALEKTGHDGDPTLRERLLALYWELQAYPEVPAMLQTLKDAGLNTAILSNGSPAMLKGAVESAGIGGTLDVLLSVETVGVFKPDARVYDLVGQQFGCTKDEVLFVSSNGWDAGAATGYGFTTAWVNRNSDPVDRLPWTPVHVLKQLDGIPQLAGV</sequence>
<dbReference type="Gene3D" id="1.10.150.240">
    <property type="entry name" value="Putative phosphatase, domain 2"/>
    <property type="match status" value="1"/>
</dbReference>
<name>A0A0F9S7U3_9ZZZZ</name>
<accession>A0A0F9S7U3</accession>
<dbReference type="SFLD" id="SFLDS00003">
    <property type="entry name" value="Haloacid_Dehalogenase"/>
    <property type="match status" value="1"/>
</dbReference>
<comment type="caution">
    <text evidence="3">The sequence shown here is derived from an EMBL/GenBank/DDBJ whole genome shotgun (WGS) entry which is preliminary data.</text>
</comment>
<dbReference type="InterPro" id="IPR023198">
    <property type="entry name" value="PGP-like_dom2"/>
</dbReference>
<dbReference type="InterPro" id="IPR006328">
    <property type="entry name" value="2-HAD"/>
</dbReference>
<dbReference type="CDD" id="cd02588">
    <property type="entry name" value="HAD_L2-DEX"/>
    <property type="match status" value="1"/>
</dbReference>
<dbReference type="InterPro" id="IPR006439">
    <property type="entry name" value="HAD-SF_hydro_IA"/>
</dbReference>
<protein>
    <recommendedName>
        <fullName evidence="4">Haloacid dehalogenase, type II</fullName>
    </recommendedName>
</protein>
<evidence type="ECO:0000256" key="1">
    <source>
        <dbReference type="ARBA" id="ARBA00008106"/>
    </source>
</evidence>
<keyword evidence="2" id="KW-0378">Hydrolase</keyword>
<dbReference type="PANTHER" id="PTHR43316">
    <property type="entry name" value="HYDROLASE, HALOACID DELAHOGENASE-RELATED"/>
    <property type="match status" value="1"/>
</dbReference>
<dbReference type="GO" id="GO:0019120">
    <property type="term" value="F:hydrolase activity, acting on acid halide bonds, in C-halide compounds"/>
    <property type="evidence" value="ECO:0007669"/>
    <property type="project" value="InterPro"/>
</dbReference>
<dbReference type="InterPro" id="IPR036412">
    <property type="entry name" value="HAD-like_sf"/>
</dbReference>
<dbReference type="EMBL" id="LAZR01000538">
    <property type="protein sequence ID" value="KKN64980.1"/>
    <property type="molecule type" value="Genomic_DNA"/>
</dbReference>
<dbReference type="NCBIfam" id="TIGR01493">
    <property type="entry name" value="HAD-SF-IA-v2"/>
    <property type="match status" value="1"/>
</dbReference>
<proteinExistence type="inferred from homology"/>